<proteinExistence type="predicted"/>
<comment type="pathway">
    <text evidence="1">Cofactor biosynthesis; molybdopterin biosynthesis.</text>
</comment>
<dbReference type="Proteomes" id="UP000005270">
    <property type="component" value="Chromosome"/>
</dbReference>
<reference evidence="4 5" key="1">
    <citation type="journal article" date="2012" name="J. Bacteriol.">
        <title>Complete genome sequence of the hyperthermophilic cellulolytic Crenarchaeon 'Thermogladius cellulolyticus' 1633.</title>
        <authorList>
            <person name="Mardanov A.V."/>
            <person name="Kochetkova T.V."/>
            <person name="Beletsky A.V."/>
            <person name="Bonch-Osmolovskaya E.A."/>
            <person name="Ravin N.V."/>
            <person name="Skryabin K.G."/>
        </authorList>
    </citation>
    <scope>NUCLEOTIDE SEQUENCE [LARGE SCALE GENOMIC DNA]</scope>
    <source>
        <strain evidence="5">DSM 22663 / VKM B-2946 / 1633</strain>
    </source>
</reference>
<dbReference type="GO" id="GO:0006777">
    <property type="term" value="P:Mo-molybdopterin cofactor biosynthetic process"/>
    <property type="evidence" value="ECO:0007669"/>
    <property type="project" value="UniProtKB-KW"/>
</dbReference>
<dbReference type="NCBIfam" id="NF008999">
    <property type="entry name" value="PRK12343.1"/>
    <property type="match status" value="1"/>
</dbReference>
<sequence length="147" mass="16308">MVDVTEKKPVYREAVAEGVIRLKPETLRLIKEGKVEKGDVLEVTRAAVAMAVKKTSELLPLCHPIPVTHVETSFDFPSDDELRLTVKVKTVAQTGVEMEALTGVAVGLLNVWDMVKKYEKDAEGQYPDTRIEYIRVVSKVKTSPSSP</sequence>
<dbReference type="InParanoid" id="I3TG60"/>
<dbReference type="Gene3D" id="3.30.70.640">
    <property type="entry name" value="Molybdopterin cofactor biosynthesis C (MoaC) domain"/>
    <property type="match status" value="1"/>
</dbReference>
<dbReference type="KEGG" id="thg:TCELL_1326"/>
<feature type="domain" description="Molybdopterin cofactor biosynthesis C (MoaC)" evidence="3">
    <location>
        <begin position="1"/>
        <end position="140"/>
    </location>
</feature>
<dbReference type="InterPro" id="IPR023045">
    <property type="entry name" value="MoaC"/>
</dbReference>
<name>I3TG60_THEC1</name>
<dbReference type="FunCoup" id="I3TG60">
    <property type="interactions" value="34"/>
</dbReference>
<evidence type="ECO:0000259" key="3">
    <source>
        <dbReference type="Pfam" id="PF01967"/>
    </source>
</evidence>
<evidence type="ECO:0000256" key="1">
    <source>
        <dbReference type="ARBA" id="ARBA00005046"/>
    </source>
</evidence>
<organism evidence="4 5">
    <name type="scientific">Thermogladius calderae (strain DSM 22663 / VKM B-2946 / 1633)</name>
    <dbReference type="NCBI Taxonomy" id="1184251"/>
    <lineage>
        <taxon>Archaea</taxon>
        <taxon>Thermoproteota</taxon>
        <taxon>Thermoprotei</taxon>
        <taxon>Desulfurococcales</taxon>
        <taxon>Desulfurococcaceae</taxon>
        <taxon>Thermogladius</taxon>
    </lineage>
</organism>
<evidence type="ECO:0000313" key="5">
    <source>
        <dbReference type="Proteomes" id="UP000005270"/>
    </source>
</evidence>
<accession>I3TG60</accession>
<keyword evidence="5" id="KW-1185">Reference proteome</keyword>
<keyword evidence="2" id="KW-0501">Molybdenum cofactor biosynthesis</keyword>
<dbReference type="STRING" id="1184251.TCELL_1326"/>
<evidence type="ECO:0000256" key="2">
    <source>
        <dbReference type="ARBA" id="ARBA00023150"/>
    </source>
</evidence>
<dbReference type="UniPathway" id="UPA00344"/>
<dbReference type="AlphaFoldDB" id="I3TG60"/>
<dbReference type="InterPro" id="IPR002820">
    <property type="entry name" value="Mopterin_CF_biosynth-C_dom"/>
</dbReference>
<dbReference type="EMBL" id="CP003531">
    <property type="protein sequence ID" value="AFK51748.1"/>
    <property type="molecule type" value="Genomic_DNA"/>
</dbReference>
<protein>
    <submittedName>
        <fullName evidence="4">Molybdenum cofactor biosynthesis protein C</fullName>
    </submittedName>
</protein>
<dbReference type="SUPFAM" id="SSF55040">
    <property type="entry name" value="Molybdenum cofactor biosynthesis protein C, MoaC"/>
    <property type="match status" value="1"/>
</dbReference>
<dbReference type="eggNOG" id="arCOG01530">
    <property type="taxonomic scope" value="Archaea"/>
</dbReference>
<dbReference type="InterPro" id="IPR036522">
    <property type="entry name" value="MoaC_sf"/>
</dbReference>
<dbReference type="RefSeq" id="WP_014737998.1">
    <property type="nucleotide sequence ID" value="NC_017954.1"/>
</dbReference>
<dbReference type="OrthoDB" id="10067at2157"/>
<dbReference type="GeneID" id="13013650"/>
<evidence type="ECO:0000313" key="4">
    <source>
        <dbReference type="EMBL" id="AFK51748.1"/>
    </source>
</evidence>
<dbReference type="NCBIfam" id="TIGR00581">
    <property type="entry name" value="moaC"/>
    <property type="match status" value="1"/>
</dbReference>
<dbReference type="HOGENOM" id="CLU_074693_1_2_2"/>
<gene>
    <name evidence="4" type="ordered locus">TCELL_1326</name>
</gene>
<dbReference type="Pfam" id="PF01967">
    <property type="entry name" value="MoaC"/>
    <property type="match status" value="1"/>
</dbReference>